<protein>
    <submittedName>
        <fullName evidence="8">GlsB/YeaQ/YmgE family stress response membrane protein</fullName>
    </submittedName>
</protein>
<keyword evidence="9" id="KW-1185">Reference proteome</keyword>
<accession>A0ABY4QZG1</accession>
<gene>
    <name evidence="8" type="ORF">M6D93_19210</name>
</gene>
<reference evidence="8" key="2">
    <citation type="submission" date="2022-05" db="EMBL/GenBank/DDBJ databases">
        <authorList>
            <person name="Kim J.-S."/>
            <person name="Lee K."/>
            <person name="Suh M."/>
            <person name="Eom M."/>
            <person name="Kim J.-S."/>
            <person name="Kim D.-S."/>
            <person name="Ko S.-H."/>
            <person name="Shin Y."/>
            <person name="Lee J.-S."/>
        </authorList>
    </citation>
    <scope>NUCLEOTIDE SEQUENCE</scope>
    <source>
        <strain evidence="8">N237</strain>
    </source>
</reference>
<organism evidence="8 9">
    <name type="scientific">Jatrophihabitans telluris</name>
    <dbReference type="NCBI Taxonomy" id="2038343"/>
    <lineage>
        <taxon>Bacteria</taxon>
        <taxon>Bacillati</taxon>
        <taxon>Actinomycetota</taxon>
        <taxon>Actinomycetes</taxon>
        <taxon>Jatrophihabitantales</taxon>
        <taxon>Jatrophihabitantaceae</taxon>
        <taxon>Jatrophihabitans</taxon>
    </lineage>
</organism>
<evidence type="ECO:0000256" key="2">
    <source>
        <dbReference type="ARBA" id="ARBA00011006"/>
    </source>
</evidence>
<evidence type="ECO:0000256" key="5">
    <source>
        <dbReference type="ARBA" id="ARBA00022989"/>
    </source>
</evidence>
<dbReference type="Pfam" id="PF04226">
    <property type="entry name" value="Transgly_assoc"/>
    <property type="match status" value="1"/>
</dbReference>
<dbReference type="Proteomes" id="UP001056336">
    <property type="component" value="Chromosome"/>
</dbReference>
<evidence type="ECO:0000313" key="9">
    <source>
        <dbReference type="Proteomes" id="UP001056336"/>
    </source>
</evidence>
<comment type="similarity">
    <text evidence="2">Belongs to the UPF0410 family.</text>
</comment>
<dbReference type="RefSeq" id="WP_249771831.1">
    <property type="nucleotide sequence ID" value="NZ_CP097332.1"/>
</dbReference>
<dbReference type="InterPro" id="IPR007341">
    <property type="entry name" value="Transgly_assoc"/>
</dbReference>
<evidence type="ECO:0000313" key="8">
    <source>
        <dbReference type="EMBL" id="UQX88386.1"/>
    </source>
</evidence>
<feature type="transmembrane region" description="Helical" evidence="7">
    <location>
        <begin position="28"/>
        <end position="51"/>
    </location>
</feature>
<keyword evidence="5 7" id="KW-1133">Transmembrane helix</keyword>
<dbReference type="EMBL" id="CP097332">
    <property type="protein sequence ID" value="UQX88386.1"/>
    <property type="molecule type" value="Genomic_DNA"/>
</dbReference>
<comment type="subcellular location">
    <subcellularLocation>
        <location evidence="1">Cell membrane</location>
        <topology evidence="1">Multi-pass membrane protein</topology>
    </subcellularLocation>
</comment>
<dbReference type="PANTHER" id="PTHR33884">
    <property type="entry name" value="UPF0410 PROTEIN YMGE"/>
    <property type="match status" value="1"/>
</dbReference>
<keyword evidence="6 7" id="KW-0472">Membrane</keyword>
<evidence type="ECO:0000256" key="3">
    <source>
        <dbReference type="ARBA" id="ARBA00022475"/>
    </source>
</evidence>
<proteinExistence type="inferred from homology"/>
<evidence type="ECO:0000256" key="6">
    <source>
        <dbReference type="ARBA" id="ARBA00023136"/>
    </source>
</evidence>
<evidence type="ECO:0000256" key="4">
    <source>
        <dbReference type="ARBA" id="ARBA00022692"/>
    </source>
</evidence>
<reference evidence="8" key="1">
    <citation type="journal article" date="2018" name="Int. J. Syst. Evol. Microbiol.">
        <title>Jatrophihabitans telluris sp. nov., isolated from sediment soil of lava forest wetlands and the emended description of the genus Jatrophihabitans.</title>
        <authorList>
            <person name="Lee K.C."/>
            <person name="Suh M.K."/>
            <person name="Eom M.K."/>
            <person name="Kim K.K."/>
            <person name="Kim J.S."/>
            <person name="Kim D.S."/>
            <person name="Ko S.H."/>
            <person name="Shin Y.K."/>
            <person name="Lee J.S."/>
        </authorList>
    </citation>
    <scope>NUCLEOTIDE SEQUENCE</scope>
    <source>
        <strain evidence="8">N237</strain>
    </source>
</reference>
<keyword evidence="3" id="KW-1003">Cell membrane</keyword>
<evidence type="ECO:0000256" key="1">
    <source>
        <dbReference type="ARBA" id="ARBA00004651"/>
    </source>
</evidence>
<feature type="transmembrane region" description="Helical" evidence="7">
    <location>
        <begin position="58"/>
        <end position="79"/>
    </location>
</feature>
<sequence length="91" mass="9695">MSNVIAFFLLGLVAGAIARLLVPGRTRLGFWLTAVLGMIGSFVGGFLGYLIGHDKGEGGLQVSGIFGSVIGSVILLALYRRFGNDRLARRR</sequence>
<name>A0ABY4QZG1_9ACTN</name>
<dbReference type="PANTHER" id="PTHR33884:SF3">
    <property type="entry name" value="UPF0410 PROTEIN YMGE"/>
    <property type="match status" value="1"/>
</dbReference>
<evidence type="ECO:0000256" key="7">
    <source>
        <dbReference type="SAM" id="Phobius"/>
    </source>
</evidence>
<keyword evidence="4 7" id="KW-0812">Transmembrane</keyword>